<evidence type="ECO:0000256" key="3">
    <source>
        <dbReference type="ARBA" id="ARBA00023015"/>
    </source>
</evidence>
<evidence type="ECO:0000256" key="5">
    <source>
        <dbReference type="ARBA" id="ARBA00023163"/>
    </source>
</evidence>
<accession>A0ABR4PYP5</accession>
<keyword evidence="8" id="KW-1185">Reference proteome</keyword>
<dbReference type="Proteomes" id="UP001629113">
    <property type="component" value="Unassembled WGS sequence"/>
</dbReference>
<dbReference type="InterPro" id="IPR051615">
    <property type="entry name" value="Transcr_Regulatory_Elem"/>
</dbReference>
<dbReference type="CDD" id="cd12148">
    <property type="entry name" value="fungal_TF_MHR"/>
    <property type="match status" value="1"/>
</dbReference>
<evidence type="ECO:0000313" key="8">
    <source>
        <dbReference type="Proteomes" id="UP001629113"/>
    </source>
</evidence>
<keyword evidence="1" id="KW-0479">Metal-binding</keyword>
<keyword evidence="3" id="KW-0805">Transcription regulation</keyword>
<gene>
    <name evidence="7" type="ORF">PVAG01_02028</name>
</gene>
<protein>
    <submittedName>
        <fullName evidence="7">Transcription factor</fullName>
    </submittedName>
</protein>
<keyword evidence="4" id="KW-0238">DNA-binding</keyword>
<organism evidence="7 8">
    <name type="scientific">Phlyctema vagabunda</name>
    <dbReference type="NCBI Taxonomy" id="108571"/>
    <lineage>
        <taxon>Eukaryota</taxon>
        <taxon>Fungi</taxon>
        <taxon>Dikarya</taxon>
        <taxon>Ascomycota</taxon>
        <taxon>Pezizomycotina</taxon>
        <taxon>Leotiomycetes</taxon>
        <taxon>Helotiales</taxon>
        <taxon>Dermateaceae</taxon>
        <taxon>Phlyctema</taxon>
    </lineage>
</organism>
<evidence type="ECO:0000313" key="7">
    <source>
        <dbReference type="EMBL" id="KAL3428519.1"/>
    </source>
</evidence>
<evidence type="ECO:0000256" key="2">
    <source>
        <dbReference type="ARBA" id="ARBA00022833"/>
    </source>
</evidence>
<sequence>MDEHIHPADPVDIYLHTPKSNSDDLTSIAMSPAPFSVIEKQYELARIIDDLMASTRCKRAEHPSWQSVERLNVRLCAWHESLPTQLRWNRWTSSLDDIDLGVAGLHMLYHTTRISLNRSFLRSKKASAWVEASQNLCSASVELVVSILQRYRAQHSLRRAPLIFVHGTIIAADVLLRTSPSGLPVLDRGCLSVLEDALAQLAYSWDLARLAHEGMAKLSRQTPATTASYGGIVSSTRSRHAAPDLTAAEDGLEADSGFLNFDTGLFDVSVDMMVAAAESASSIFWAGVSDADMVEDRTMGFG</sequence>
<reference evidence="7 8" key="1">
    <citation type="submission" date="2024-06" db="EMBL/GenBank/DDBJ databases">
        <title>Complete genome of Phlyctema vagabunda strain 19-DSS-EL-015.</title>
        <authorList>
            <person name="Fiorenzani C."/>
        </authorList>
    </citation>
    <scope>NUCLEOTIDE SEQUENCE [LARGE SCALE GENOMIC DNA]</scope>
    <source>
        <strain evidence="7 8">19-DSS-EL-015</strain>
    </source>
</reference>
<evidence type="ECO:0000256" key="6">
    <source>
        <dbReference type="ARBA" id="ARBA00023242"/>
    </source>
</evidence>
<keyword evidence="2" id="KW-0862">Zinc</keyword>
<evidence type="ECO:0000256" key="1">
    <source>
        <dbReference type="ARBA" id="ARBA00022723"/>
    </source>
</evidence>
<dbReference type="EMBL" id="JBFCZG010000001">
    <property type="protein sequence ID" value="KAL3428519.1"/>
    <property type="molecule type" value="Genomic_DNA"/>
</dbReference>
<keyword evidence="5" id="KW-0804">Transcription</keyword>
<proteinExistence type="predicted"/>
<name>A0ABR4PYP5_9HELO</name>
<dbReference type="PANTHER" id="PTHR31313">
    <property type="entry name" value="TY1 ENHANCER ACTIVATOR"/>
    <property type="match status" value="1"/>
</dbReference>
<keyword evidence="6" id="KW-0539">Nucleus</keyword>
<dbReference type="PANTHER" id="PTHR31313:SF81">
    <property type="entry name" value="TY1 ENHANCER ACTIVATOR"/>
    <property type="match status" value="1"/>
</dbReference>
<comment type="caution">
    <text evidence="7">The sequence shown here is derived from an EMBL/GenBank/DDBJ whole genome shotgun (WGS) entry which is preliminary data.</text>
</comment>
<evidence type="ECO:0000256" key="4">
    <source>
        <dbReference type="ARBA" id="ARBA00023125"/>
    </source>
</evidence>